<comment type="cofactor">
    <cofactor evidence="1">
        <name>heme</name>
        <dbReference type="ChEBI" id="CHEBI:30413"/>
    </cofactor>
</comment>
<organism evidence="5 6">
    <name type="scientific">Labeo rohita</name>
    <name type="common">Indian major carp</name>
    <name type="synonym">Cyprinus rohita</name>
    <dbReference type="NCBI Taxonomy" id="84645"/>
    <lineage>
        <taxon>Eukaryota</taxon>
        <taxon>Metazoa</taxon>
        <taxon>Chordata</taxon>
        <taxon>Craniata</taxon>
        <taxon>Vertebrata</taxon>
        <taxon>Euteleostomi</taxon>
        <taxon>Actinopterygii</taxon>
        <taxon>Neopterygii</taxon>
        <taxon>Teleostei</taxon>
        <taxon>Ostariophysi</taxon>
        <taxon>Cypriniformes</taxon>
        <taxon>Cyprinidae</taxon>
        <taxon>Labeoninae</taxon>
        <taxon>Labeonini</taxon>
        <taxon>Labeo</taxon>
    </lineage>
</organism>
<proteinExistence type="inferred from homology"/>
<dbReference type="STRING" id="84645.A0A498MRF5"/>
<dbReference type="AlphaFoldDB" id="A0A498MRF5"/>
<keyword evidence="6" id="KW-1185">Reference proteome</keyword>
<dbReference type="GO" id="GO:0006805">
    <property type="term" value="P:xenobiotic metabolic process"/>
    <property type="evidence" value="ECO:0007669"/>
    <property type="project" value="TreeGrafter"/>
</dbReference>
<dbReference type="PRINTS" id="PR00463">
    <property type="entry name" value="EP450I"/>
</dbReference>
<dbReference type="InterPro" id="IPR001128">
    <property type="entry name" value="Cyt_P450"/>
</dbReference>
<evidence type="ECO:0000313" key="6">
    <source>
        <dbReference type="Proteomes" id="UP000290572"/>
    </source>
</evidence>
<comment type="caution">
    <text evidence="5">The sequence shown here is derived from an EMBL/GenBank/DDBJ whole genome shotgun (WGS) entry which is preliminary data.</text>
</comment>
<dbReference type="SUPFAM" id="SSF48264">
    <property type="entry name" value="Cytochrome P450"/>
    <property type="match status" value="1"/>
</dbReference>
<dbReference type="PANTHER" id="PTHR24300">
    <property type="entry name" value="CYTOCHROME P450 508A4-RELATED"/>
    <property type="match status" value="1"/>
</dbReference>
<evidence type="ECO:0000256" key="3">
    <source>
        <dbReference type="ARBA" id="ARBA00022723"/>
    </source>
</evidence>
<dbReference type="Pfam" id="PF00067">
    <property type="entry name" value="p450"/>
    <property type="match status" value="1"/>
</dbReference>
<dbReference type="InterPro" id="IPR002401">
    <property type="entry name" value="Cyt_P450_E_grp-I"/>
</dbReference>
<name>A0A498MRF5_LABRO</name>
<keyword evidence="3" id="KW-0479">Metal-binding</keyword>
<dbReference type="PANTHER" id="PTHR24300:SF319">
    <property type="entry name" value="CYTOCHROME P450, FAMILY 2, SUBFAMILY AC, POLYPEPTIDE 1"/>
    <property type="match status" value="1"/>
</dbReference>
<dbReference type="Gene3D" id="1.10.630.10">
    <property type="entry name" value="Cytochrome P450"/>
    <property type="match status" value="1"/>
</dbReference>
<gene>
    <name evidence="5" type="ORF">ROHU_006299</name>
</gene>
<evidence type="ECO:0000256" key="1">
    <source>
        <dbReference type="ARBA" id="ARBA00001971"/>
    </source>
</evidence>
<protein>
    <submittedName>
        <fullName evidence="5">Cytochrome P450 2K1-like protein</fullName>
    </submittedName>
</protein>
<reference evidence="5 6" key="1">
    <citation type="submission" date="2018-03" db="EMBL/GenBank/DDBJ databases">
        <title>Draft genome sequence of Rohu Carp (Labeo rohita).</title>
        <authorList>
            <person name="Das P."/>
            <person name="Kushwaha B."/>
            <person name="Joshi C.G."/>
            <person name="Kumar D."/>
            <person name="Nagpure N.S."/>
            <person name="Sahoo L."/>
            <person name="Das S.P."/>
            <person name="Bit A."/>
            <person name="Patnaik S."/>
            <person name="Meher P.K."/>
            <person name="Jayasankar P."/>
            <person name="Koringa P.G."/>
            <person name="Patel N.V."/>
            <person name="Hinsu A.T."/>
            <person name="Kumar R."/>
            <person name="Pandey M."/>
            <person name="Agarwal S."/>
            <person name="Srivastava S."/>
            <person name="Singh M."/>
            <person name="Iquebal M.A."/>
            <person name="Jaiswal S."/>
            <person name="Angadi U.B."/>
            <person name="Kumar N."/>
            <person name="Raza M."/>
            <person name="Shah T.M."/>
            <person name="Rai A."/>
            <person name="Jena J.K."/>
        </authorList>
    </citation>
    <scope>NUCLEOTIDE SEQUENCE [LARGE SCALE GENOMIC DNA]</scope>
    <source>
        <strain evidence="5">DASCIFA01</strain>
        <tissue evidence="5">Testis</tissue>
    </source>
</reference>
<sequence length="120" mass="12902">MALVEMLLVHVSTTGALLAAVLLLLMVYLFSTSSSSSGDPPGPKPLPLLGNLHLLDLRQPHLSKKYGSVFTVHFGSKKAVVLAGYKAVKQALLKQAEEFGQRDITPIFQDFSHGFGKTPA</sequence>
<dbReference type="GO" id="GO:0016712">
    <property type="term" value="F:oxidoreductase activity, acting on paired donors, with incorporation or reduction of molecular oxygen, reduced flavin or flavoprotein as one donor, and incorporation of one atom of oxygen"/>
    <property type="evidence" value="ECO:0007669"/>
    <property type="project" value="TreeGrafter"/>
</dbReference>
<dbReference type="InterPro" id="IPR050182">
    <property type="entry name" value="Cytochrome_P450_fam2"/>
</dbReference>
<dbReference type="GO" id="GO:0005737">
    <property type="term" value="C:cytoplasm"/>
    <property type="evidence" value="ECO:0007669"/>
    <property type="project" value="TreeGrafter"/>
</dbReference>
<dbReference type="GO" id="GO:0006082">
    <property type="term" value="P:organic acid metabolic process"/>
    <property type="evidence" value="ECO:0007669"/>
    <property type="project" value="TreeGrafter"/>
</dbReference>
<comment type="similarity">
    <text evidence="2">Belongs to the cytochrome P450 family.</text>
</comment>
<accession>A0A498MRF5</accession>
<evidence type="ECO:0000256" key="2">
    <source>
        <dbReference type="ARBA" id="ARBA00010617"/>
    </source>
</evidence>
<evidence type="ECO:0000313" key="5">
    <source>
        <dbReference type="EMBL" id="RXN24168.1"/>
    </source>
</evidence>
<dbReference type="Proteomes" id="UP000290572">
    <property type="component" value="Unassembled WGS sequence"/>
</dbReference>
<dbReference type="GO" id="GO:0005506">
    <property type="term" value="F:iron ion binding"/>
    <property type="evidence" value="ECO:0007669"/>
    <property type="project" value="InterPro"/>
</dbReference>
<evidence type="ECO:0000256" key="4">
    <source>
        <dbReference type="ARBA" id="ARBA00023004"/>
    </source>
</evidence>
<dbReference type="EMBL" id="QBIY01012549">
    <property type="protein sequence ID" value="RXN24168.1"/>
    <property type="molecule type" value="Genomic_DNA"/>
</dbReference>
<dbReference type="InterPro" id="IPR036396">
    <property type="entry name" value="Cyt_P450_sf"/>
</dbReference>
<keyword evidence="4" id="KW-0408">Iron</keyword>
<dbReference type="GO" id="GO:0020037">
    <property type="term" value="F:heme binding"/>
    <property type="evidence" value="ECO:0007669"/>
    <property type="project" value="InterPro"/>
</dbReference>